<feature type="chain" id="PRO_5041310675" evidence="2">
    <location>
        <begin position="17"/>
        <end position="100"/>
    </location>
</feature>
<evidence type="ECO:0000256" key="1">
    <source>
        <dbReference type="SAM" id="MobiDB-lite"/>
    </source>
</evidence>
<organism evidence="3 4">
    <name type="scientific">Armillaria borealis</name>
    <dbReference type="NCBI Taxonomy" id="47425"/>
    <lineage>
        <taxon>Eukaryota</taxon>
        <taxon>Fungi</taxon>
        <taxon>Dikarya</taxon>
        <taxon>Basidiomycota</taxon>
        <taxon>Agaricomycotina</taxon>
        <taxon>Agaricomycetes</taxon>
        <taxon>Agaricomycetidae</taxon>
        <taxon>Agaricales</taxon>
        <taxon>Marasmiineae</taxon>
        <taxon>Physalacriaceae</taxon>
        <taxon>Armillaria</taxon>
    </lineage>
</organism>
<accession>A0AA39JVE3</accession>
<reference evidence="3" key="1">
    <citation type="submission" date="2023-06" db="EMBL/GenBank/DDBJ databases">
        <authorList>
            <consortium name="Lawrence Berkeley National Laboratory"/>
            <person name="Ahrendt S."/>
            <person name="Sahu N."/>
            <person name="Indic B."/>
            <person name="Wong-Bajracharya J."/>
            <person name="Merenyi Z."/>
            <person name="Ke H.-M."/>
            <person name="Monk M."/>
            <person name="Kocsube S."/>
            <person name="Drula E."/>
            <person name="Lipzen A."/>
            <person name="Balint B."/>
            <person name="Henrissat B."/>
            <person name="Andreopoulos B."/>
            <person name="Martin F.M."/>
            <person name="Harder C.B."/>
            <person name="Rigling D."/>
            <person name="Ford K.L."/>
            <person name="Foster G.D."/>
            <person name="Pangilinan J."/>
            <person name="Papanicolaou A."/>
            <person name="Barry K."/>
            <person name="LaButti K."/>
            <person name="Viragh M."/>
            <person name="Koriabine M."/>
            <person name="Yan M."/>
            <person name="Riley R."/>
            <person name="Champramary S."/>
            <person name="Plett K.L."/>
            <person name="Tsai I.J."/>
            <person name="Slot J."/>
            <person name="Sipos G."/>
            <person name="Plett J."/>
            <person name="Nagy L.G."/>
            <person name="Grigoriev I.V."/>
        </authorList>
    </citation>
    <scope>NUCLEOTIDE SEQUENCE</scope>
    <source>
        <strain evidence="3">FPL87.14</strain>
    </source>
</reference>
<feature type="compositionally biased region" description="Polar residues" evidence="1">
    <location>
        <begin position="45"/>
        <end position="59"/>
    </location>
</feature>
<feature type="compositionally biased region" description="Pro residues" evidence="1">
    <location>
        <begin position="35"/>
        <end position="44"/>
    </location>
</feature>
<dbReference type="Proteomes" id="UP001175226">
    <property type="component" value="Unassembled WGS sequence"/>
</dbReference>
<dbReference type="AlphaFoldDB" id="A0AA39JVE3"/>
<evidence type="ECO:0000256" key="2">
    <source>
        <dbReference type="SAM" id="SignalP"/>
    </source>
</evidence>
<keyword evidence="4" id="KW-1185">Reference proteome</keyword>
<dbReference type="EMBL" id="JAUEPT010000012">
    <property type="protein sequence ID" value="KAK0447283.1"/>
    <property type="molecule type" value="Genomic_DNA"/>
</dbReference>
<sequence>MLFTVNVAAVVALALAMRRPLPNPAAPAAHVPIPRDLPPSPGSPNPTVRVNKSYDSSPSYIEGKANDNHSRRNIDDFNVGGMFTSAQHSTPLINNVRRNS</sequence>
<feature type="compositionally biased region" description="Polar residues" evidence="1">
    <location>
        <begin position="84"/>
        <end position="100"/>
    </location>
</feature>
<proteinExistence type="predicted"/>
<keyword evidence="2" id="KW-0732">Signal</keyword>
<feature type="compositionally biased region" description="Low complexity" evidence="1">
    <location>
        <begin position="23"/>
        <end position="32"/>
    </location>
</feature>
<feature type="region of interest" description="Disordered" evidence="1">
    <location>
        <begin position="23"/>
        <end position="100"/>
    </location>
</feature>
<name>A0AA39JVE3_9AGAR</name>
<gene>
    <name evidence="3" type="ORF">EV421DRAFT_1789934</name>
</gene>
<evidence type="ECO:0000313" key="4">
    <source>
        <dbReference type="Proteomes" id="UP001175226"/>
    </source>
</evidence>
<protein>
    <submittedName>
        <fullName evidence="3">Uncharacterized protein</fullName>
    </submittedName>
</protein>
<feature type="compositionally biased region" description="Basic and acidic residues" evidence="1">
    <location>
        <begin position="64"/>
        <end position="75"/>
    </location>
</feature>
<evidence type="ECO:0000313" key="3">
    <source>
        <dbReference type="EMBL" id="KAK0447283.1"/>
    </source>
</evidence>
<comment type="caution">
    <text evidence="3">The sequence shown here is derived from an EMBL/GenBank/DDBJ whole genome shotgun (WGS) entry which is preliminary data.</text>
</comment>
<feature type="signal peptide" evidence="2">
    <location>
        <begin position="1"/>
        <end position="16"/>
    </location>
</feature>